<protein>
    <submittedName>
        <fullName evidence="2">Uncharacterized protein</fullName>
    </submittedName>
</protein>
<dbReference type="KEGG" id="npy:NPRO_05570"/>
<dbReference type="EMBL" id="AP021858">
    <property type="protein sequence ID" value="BBO22962.1"/>
    <property type="molecule type" value="Genomic_DNA"/>
</dbReference>
<accession>A0A809RTA7</accession>
<reference evidence="2" key="1">
    <citation type="journal article" name="DNA Res.">
        <title>The physiological potential of anammox bacteria as revealed by their core genome structure.</title>
        <authorList>
            <person name="Okubo T."/>
            <person name="Toyoda A."/>
            <person name="Fukuhara K."/>
            <person name="Uchiyama I."/>
            <person name="Harigaya Y."/>
            <person name="Kuroiwa M."/>
            <person name="Suzuki T."/>
            <person name="Murakami Y."/>
            <person name="Suwa Y."/>
            <person name="Takami H."/>
        </authorList>
    </citation>
    <scope>NUCLEOTIDE SEQUENCE</scope>
    <source>
        <strain evidence="2">317325-2</strain>
    </source>
</reference>
<proteinExistence type="predicted"/>
<gene>
    <name evidence="2" type="ORF">NPRO_05570</name>
</gene>
<evidence type="ECO:0000313" key="3">
    <source>
        <dbReference type="Proteomes" id="UP000662873"/>
    </source>
</evidence>
<sequence>MLRQTSLYSECYSTSSLDEVGRTLGGSKVKLGWAIAMLLGLAPLMSAKTLVTQAKIVGVDARGFDLRVGTETLRAEDGVKCRFWRNYGRSDRAAFASGDEVVVRLDIGSDPADLREMAEAKTGEWLAQIRSKPQECVVEKIENGDMAVVLAESRKFTYRVSDKSEIQLKGRTDAKLHHLEKGAKVWVKGRLLPTLDTWVVLISDQPLEDPDEKKPAKKPDTPERTKSAIPALPNSGKLEAKFLACLLTLSMIDVVSGSKTFHITFTRETKFVMQGKSVSPNQVPKGTDCVITYKRDSQGRIIASKVEFFPPRGIETEHGTFNRRLY</sequence>
<dbReference type="AlphaFoldDB" id="A0A809RTA7"/>
<organism evidence="2 3">
    <name type="scientific">Candidatus Nitrosymbiomonas proteolyticus</name>
    <dbReference type="NCBI Taxonomy" id="2608984"/>
    <lineage>
        <taxon>Bacteria</taxon>
        <taxon>Bacillati</taxon>
        <taxon>Armatimonadota</taxon>
        <taxon>Armatimonadota incertae sedis</taxon>
        <taxon>Candidatus Nitrosymbiomonas</taxon>
    </lineage>
</organism>
<evidence type="ECO:0000313" key="2">
    <source>
        <dbReference type="EMBL" id="BBO22962.1"/>
    </source>
</evidence>
<dbReference type="Proteomes" id="UP000662873">
    <property type="component" value="Chromosome"/>
</dbReference>
<evidence type="ECO:0000256" key="1">
    <source>
        <dbReference type="SAM" id="MobiDB-lite"/>
    </source>
</evidence>
<name>A0A809RTA7_9BACT</name>
<feature type="compositionally biased region" description="Basic and acidic residues" evidence="1">
    <location>
        <begin position="211"/>
        <end position="226"/>
    </location>
</feature>
<feature type="region of interest" description="Disordered" evidence="1">
    <location>
        <begin position="208"/>
        <end position="231"/>
    </location>
</feature>